<dbReference type="InterPro" id="IPR023187">
    <property type="entry name" value="Tscrpt_reg_MarR-type_CS"/>
</dbReference>
<dbReference type="InterPro" id="IPR000835">
    <property type="entry name" value="HTH_MarR-typ"/>
</dbReference>
<dbReference type="PANTHER" id="PTHR42756:SF1">
    <property type="entry name" value="TRANSCRIPTIONAL REPRESSOR OF EMRAB OPERON"/>
    <property type="match status" value="1"/>
</dbReference>
<keyword evidence="1" id="KW-0805">Transcription regulation</keyword>
<dbReference type="PROSITE" id="PS01117">
    <property type="entry name" value="HTH_MARR_1"/>
    <property type="match status" value="1"/>
</dbReference>
<evidence type="ECO:0000256" key="1">
    <source>
        <dbReference type="ARBA" id="ARBA00023015"/>
    </source>
</evidence>
<dbReference type="GO" id="GO:0003700">
    <property type="term" value="F:DNA-binding transcription factor activity"/>
    <property type="evidence" value="ECO:0007669"/>
    <property type="project" value="InterPro"/>
</dbReference>
<dbReference type="Gene3D" id="1.10.10.10">
    <property type="entry name" value="Winged helix-like DNA-binding domain superfamily/Winged helix DNA-binding domain"/>
    <property type="match status" value="1"/>
</dbReference>
<proteinExistence type="predicted"/>
<feature type="domain" description="HTH marR-type" evidence="4">
    <location>
        <begin position="22"/>
        <end position="157"/>
    </location>
</feature>
<name>A0AA87Q403_RHIRH</name>
<dbReference type="InterPro" id="IPR036390">
    <property type="entry name" value="WH_DNA-bd_sf"/>
</dbReference>
<evidence type="ECO:0000256" key="3">
    <source>
        <dbReference type="ARBA" id="ARBA00023163"/>
    </source>
</evidence>
<organism evidence="5 6">
    <name type="scientific">Rhizobium rhizogenes NBRC 13257</name>
    <dbReference type="NCBI Taxonomy" id="1220581"/>
    <lineage>
        <taxon>Bacteria</taxon>
        <taxon>Pseudomonadati</taxon>
        <taxon>Pseudomonadota</taxon>
        <taxon>Alphaproteobacteria</taxon>
        <taxon>Hyphomicrobiales</taxon>
        <taxon>Rhizobiaceae</taxon>
        <taxon>Rhizobium/Agrobacterium group</taxon>
        <taxon>Rhizobium</taxon>
    </lineage>
</organism>
<protein>
    <submittedName>
        <fullName evidence="5">MarR family transcriptional regulator</fullName>
    </submittedName>
</protein>
<dbReference type="PROSITE" id="PS50995">
    <property type="entry name" value="HTH_MARR_2"/>
    <property type="match status" value="1"/>
</dbReference>
<gene>
    <name evidence="5" type="ORF">RRH01S_04_02440</name>
</gene>
<keyword evidence="3" id="KW-0804">Transcription</keyword>
<evidence type="ECO:0000313" key="5">
    <source>
        <dbReference type="EMBL" id="GAJ92690.1"/>
    </source>
</evidence>
<dbReference type="SUPFAM" id="SSF46785">
    <property type="entry name" value="Winged helix' DNA-binding domain"/>
    <property type="match status" value="1"/>
</dbReference>
<dbReference type="SMART" id="SM00347">
    <property type="entry name" value="HTH_MARR"/>
    <property type="match status" value="1"/>
</dbReference>
<dbReference type="InterPro" id="IPR036388">
    <property type="entry name" value="WH-like_DNA-bd_sf"/>
</dbReference>
<evidence type="ECO:0000256" key="2">
    <source>
        <dbReference type="ARBA" id="ARBA00023125"/>
    </source>
</evidence>
<dbReference type="EMBL" id="BAYX01000004">
    <property type="protein sequence ID" value="GAJ92690.1"/>
    <property type="molecule type" value="Genomic_DNA"/>
</dbReference>
<dbReference type="RefSeq" id="WP_034521729.1">
    <property type="nucleotide sequence ID" value="NZ_BAYX01000004.1"/>
</dbReference>
<evidence type="ECO:0000313" key="6">
    <source>
        <dbReference type="Proteomes" id="UP000026941"/>
    </source>
</evidence>
<evidence type="ECO:0000259" key="4">
    <source>
        <dbReference type="PROSITE" id="PS50995"/>
    </source>
</evidence>
<accession>A0AA87Q403</accession>
<keyword evidence="2" id="KW-0238">DNA-binding</keyword>
<dbReference type="PANTHER" id="PTHR42756">
    <property type="entry name" value="TRANSCRIPTIONAL REGULATOR, MARR"/>
    <property type="match status" value="1"/>
</dbReference>
<comment type="caution">
    <text evidence="5">The sequence shown here is derived from an EMBL/GenBank/DDBJ whole genome shotgun (WGS) entry which is preliminary data.</text>
</comment>
<dbReference type="PRINTS" id="PR00598">
    <property type="entry name" value="HTHMARR"/>
</dbReference>
<dbReference type="Pfam" id="PF01047">
    <property type="entry name" value="MarR"/>
    <property type="match status" value="1"/>
</dbReference>
<dbReference type="Proteomes" id="UP000026941">
    <property type="component" value="Unassembled WGS sequence"/>
</dbReference>
<dbReference type="GO" id="GO:0003677">
    <property type="term" value="F:DNA binding"/>
    <property type="evidence" value="ECO:0007669"/>
    <property type="project" value="UniProtKB-KW"/>
</dbReference>
<sequence length="175" mass="19166">MDRIDKILAQWHRERPDLDVAPMGLIGRIGNLAHHLSREMGKTFAQFDLNGPAFDVLATLRRSGAPYTLSPNDLMATMMVTSGTMTNRIDQLEKTGLVTRSPNPDDGRSFLVSLTENGFALIDAAVTAHVETQARLVSSLTEEEKTTLDALLGKYLAGFEMFAPEEKTTAVASNE</sequence>
<reference evidence="5 6" key="1">
    <citation type="submission" date="2014-05" db="EMBL/GenBank/DDBJ databases">
        <title>Whole genome shotgun sequence of Rhizobium rhizogenes NBRC 13257.</title>
        <authorList>
            <person name="Katano-Makiyama Y."/>
            <person name="Hosoyama A."/>
            <person name="Hashimoto M."/>
            <person name="Hosoyama Y."/>
            <person name="Noguchi M."/>
            <person name="Tsuchikane K."/>
            <person name="Kimura A."/>
            <person name="Ohji S."/>
            <person name="Ichikawa N."/>
            <person name="Yamazoe A."/>
            <person name="Fujita N."/>
        </authorList>
    </citation>
    <scope>NUCLEOTIDE SEQUENCE [LARGE SCALE GENOMIC DNA]</scope>
    <source>
        <strain evidence="5 6">NBRC 13257</strain>
    </source>
</reference>
<dbReference type="AlphaFoldDB" id="A0AA87Q403"/>